<sequence length="350" mass="38858">MTSVASYPAFRALAELATHMLDREGSYLQWQQAVEAYYATCVAIVGHGEVSIETAIHRDTPSAYGRMISPRNAGRCLHDFLRTTHFLQGVAAAIDEARHRFPDECLRILYAGSGPFAPLAFPLMTLFDPASVQFSILDYHQSALDAVQQLATHFHVEASIEAYIQADATQFTPIKPYHIIVTETMQKGLANEPHVAITAHLVRSLLPGGLLVPERIIVTAIVANLAKEFSFNTDTEIPTRERIILGPIFTVDQTTMANYTVAYPEPLVFPPTTLSIPPIIADIRTLALQTQIQTYGDIWLDDYQSGLTYLTPIDALERMPHGGTLTMQYILDDQPRFIWSIIDEASTIDA</sequence>
<protein>
    <recommendedName>
        <fullName evidence="3">Phytanoyl-CoA dioxygenase</fullName>
    </recommendedName>
</protein>
<organism evidence="1 2">
    <name type="scientific">Herpetosiphon gulosus</name>
    <dbReference type="NCBI Taxonomy" id="1973496"/>
    <lineage>
        <taxon>Bacteria</taxon>
        <taxon>Bacillati</taxon>
        <taxon>Chloroflexota</taxon>
        <taxon>Chloroflexia</taxon>
        <taxon>Herpetosiphonales</taxon>
        <taxon>Herpetosiphonaceae</taxon>
        <taxon>Herpetosiphon</taxon>
    </lineage>
</organism>
<dbReference type="Gene3D" id="3.40.50.150">
    <property type="entry name" value="Vaccinia Virus protein VP39"/>
    <property type="match status" value="1"/>
</dbReference>
<dbReference type="Proteomes" id="UP001428290">
    <property type="component" value="Unassembled WGS sequence"/>
</dbReference>
<keyword evidence="2" id="KW-1185">Reference proteome</keyword>
<name>A0ABP9X7V8_9CHLR</name>
<dbReference type="EMBL" id="BAABRU010000053">
    <property type="protein sequence ID" value="GAA5531470.1"/>
    <property type="molecule type" value="Genomic_DNA"/>
</dbReference>
<reference evidence="1 2" key="1">
    <citation type="submission" date="2024-02" db="EMBL/GenBank/DDBJ databases">
        <title>Herpetosiphon gulosus NBRC 112829.</title>
        <authorList>
            <person name="Ichikawa N."/>
            <person name="Katano-Makiyama Y."/>
            <person name="Hidaka K."/>
        </authorList>
    </citation>
    <scope>NUCLEOTIDE SEQUENCE [LARGE SCALE GENOMIC DNA]</scope>
    <source>
        <strain evidence="1 2">NBRC 112829</strain>
    </source>
</reference>
<gene>
    <name evidence="1" type="ORF">Hgul01_05295</name>
</gene>
<accession>A0ABP9X7V8</accession>
<evidence type="ECO:0000313" key="1">
    <source>
        <dbReference type="EMBL" id="GAA5531470.1"/>
    </source>
</evidence>
<dbReference type="RefSeq" id="WP_345725025.1">
    <property type="nucleotide sequence ID" value="NZ_BAABRU010000053.1"/>
</dbReference>
<evidence type="ECO:0000313" key="2">
    <source>
        <dbReference type="Proteomes" id="UP001428290"/>
    </source>
</evidence>
<dbReference type="InterPro" id="IPR029063">
    <property type="entry name" value="SAM-dependent_MTases_sf"/>
</dbReference>
<evidence type="ECO:0008006" key="3">
    <source>
        <dbReference type="Google" id="ProtNLM"/>
    </source>
</evidence>
<comment type="caution">
    <text evidence="1">The sequence shown here is derived from an EMBL/GenBank/DDBJ whole genome shotgun (WGS) entry which is preliminary data.</text>
</comment>
<proteinExistence type="predicted"/>
<dbReference type="SUPFAM" id="SSF53335">
    <property type="entry name" value="S-adenosyl-L-methionine-dependent methyltransferases"/>
    <property type="match status" value="1"/>
</dbReference>